<feature type="domain" description="GFO/IDH/MocA-like oxidoreductase" evidence="2">
    <location>
        <begin position="129"/>
        <end position="231"/>
    </location>
</feature>
<evidence type="ECO:0000259" key="2">
    <source>
        <dbReference type="Pfam" id="PF22725"/>
    </source>
</evidence>
<evidence type="ECO:0000259" key="1">
    <source>
        <dbReference type="Pfam" id="PF01408"/>
    </source>
</evidence>
<dbReference type="EMBL" id="CP080598">
    <property type="protein sequence ID" value="QYX29921.1"/>
    <property type="molecule type" value="Genomic_DNA"/>
</dbReference>
<protein>
    <submittedName>
        <fullName evidence="3">Gfo/Idh/MocA family oxidoreductase</fullName>
    </submittedName>
</protein>
<dbReference type="InterPro" id="IPR000683">
    <property type="entry name" value="Gfo/Idh/MocA-like_OxRdtase_N"/>
</dbReference>
<accession>A0ABX8WU39</accession>
<dbReference type="PANTHER" id="PTHR43377">
    <property type="entry name" value="BILIVERDIN REDUCTASE A"/>
    <property type="match status" value="1"/>
</dbReference>
<gene>
    <name evidence="3" type="ORF">K2F26_13125</name>
</gene>
<dbReference type="PANTHER" id="PTHR43377:SF6">
    <property type="entry name" value="GFO_IDH_MOCA-LIKE OXIDOREDUCTASE N-TERMINAL DOMAIN-CONTAINING PROTEIN"/>
    <property type="match status" value="1"/>
</dbReference>
<feature type="domain" description="Gfo/Idh/MocA-like oxidoreductase N-terminal" evidence="1">
    <location>
        <begin position="3"/>
        <end position="118"/>
    </location>
</feature>
<organism evidence="3 4">
    <name type="scientific">Sphaerospermopsis torques-reginae ITEP-024</name>
    <dbReference type="NCBI Taxonomy" id="984208"/>
    <lineage>
        <taxon>Bacteria</taxon>
        <taxon>Bacillati</taxon>
        <taxon>Cyanobacteriota</taxon>
        <taxon>Cyanophyceae</taxon>
        <taxon>Nostocales</taxon>
        <taxon>Aphanizomenonaceae</taxon>
        <taxon>Sphaerospermopsis</taxon>
        <taxon>Sphaerospermopsis torques-reginae</taxon>
    </lineage>
</organism>
<dbReference type="Pfam" id="PF22725">
    <property type="entry name" value="GFO_IDH_MocA_C3"/>
    <property type="match status" value="1"/>
</dbReference>
<dbReference type="Pfam" id="PF01408">
    <property type="entry name" value="GFO_IDH_MocA"/>
    <property type="match status" value="1"/>
</dbReference>
<proteinExistence type="predicted"/>
<keyword evidence="4" id="KW-1185">Reference proteome</keyword>
<dbReference type="Proteomes" id="UP000826540">
    <property type="component" value="Chromosome"/>
</dbReference>
<dbReference type="SUPFAM" id="SSF51735">
    <property type="entry name" value="NAD(P)-binding Rossmann-fold domains"/>
    <property type="match status" value="1"/>
</dbReference>
<dbReference type="InterPro" id="IPR036291">
    <property type="entry name" value="NAD(P)-bd_dom_sf"/>
</dbReference>
<dbReference type="Gene3D" id="3.40.50.720">
    <property type="entry name" value="NAD(P)-binding Rossmann-like Domain"/>
    <property type="match status" value="1"/>
</dbReference>
<dbReference type="InterPro" id="IPR051450">
    <property type="entry name" value="Gfo/Idh/MocA_Oxidoreductases"/>
</dbReference>
<sequence length="314" mass="34845">MRQVIVVGAGNWGKNLIHNFYNLGALAGVAEMNPDLRQQVESKYPEIKTYTDFSSVLESDVSAVVLATPAPTHYQLAMTALTAGKDVFVEKPMTLTTPEAKALAEYADQQGLILMVGHLLLYQPAITWMRNYLAQGKGGKVLHVATQRAKLGKVRREENVWWSFAPHDVSVVLDLLGNPTLSRVQASGQAMLQPGIEDNVHVDIVFESGQTAHLHSSWYWPELLRSTTVITEQEMLVYDEVAQKVTVYHKGVDGQLNNRDQGSQVVDVANSEPLKIECEHFLDCLQTLKKPRSDGWNGVAVVEILEKAQETLRG</sequence>
<evidence type="ECO:0000313" key="3">
    <source>
        <dbReference type="EMBL" id="QYX29921.1"/>
    </source>
</evidence>
<evidence type="ECO:0000313" key="4">
    <source>
        <dbReference type="Proteomes" id="UP000826540"/>
    </source>
</evidence>
<dbReference type="InterPro" id="IPR055170">
    <property type="entry name" value="GFO_IDH_MocA-like_dom"/>
</dbReference>
<name>A0ABX8WU39_9CYAN</name>
<reference evidence="3 4" key="1">
    <citation type="journal article" date="2022" name="J. Am. Chem. Soc.">
        <title>Biosynthesis of Guanitoxin Enables Global Environmental Detection in Freshwater Cyanobacteria.</title>
        <authorList>
            <person name="Lima S.T."/>
            <person name="Fallon T.R."/>
            <person name="Cordoza J.L."/>
            <person name="Chekan J.R."/>
            <person name="Delbaje E."/>
            <person name="Hopiavuori A.R."/>
            <person name="Alvarenga D.O."/>
            <person name="Wood S.M."/>
            <person name="Luhavaya H."/>
            <person name="Baumgartner J.T."/>
            <person name="Dorr F.A."/>
            <person name="Etchegaray A."/>
            <person name="Pinto E."/>
            <person name="McKinnie S.M.K."/>
            <person name="Fiore M.F."/>
            <person name="Moore B.S."/>
        </authorList>
    </citation>
    <scope>NUCLEOTIDE SEQUENCE [LARGE SCALE GENOMIC DNA]</scope>
    <source>
        <strain evidence="3 4">ITEP-024</strain>
    </source>
</reference>
<dbReference type="SUPFAM" id="SSF55347">
    <property type="entry name" value="Glyceraldehyde-3-phosphate dehydrogenase-like, C-terminal domain"/>
    <property type="match status" value="1"/>
</dbReference>
<dbReference type="Gene3D" id="3.30.360.10">
    <property type="entry name" value="Dihydrodipicolinate Reductase, domain 2"/>
    <property type="match status" value="1"/>
</dbReference>
<dbReference type="RefSeq" id="WP_220608187.1">
    <property type="nucleotide sequence ID" value="NZ_CP080598.1"/>
</dbReference>